<evidence type="ECO:0000313" key="1">
    <source>
        <dbReference type="EMBL" id="PMD24483.1"/>
    </source>
</evidence>
<accession>A0A2J6QDZ3</accession>
<gene>
    <name evidence="1" type="ORF">NA56DRAFT_700123</name>
</gene>
<dbReference type="AlphaFoldDB" id="A0A2J6QDZ3"/>
<proteinExistence type="predicted"/>
<sequence>MLETVIQGDETVAGSRSLIWVWSVARLNRSRCERRDGRKKERCTENAPCARERTDRRLRGLEAPVLVPDNCPSLLDCVVICEADERVNVSSLLVGLWGGVVRAECRREDRENATGYVTFGIQMLVKGRKVSLDHATDKMGRASQGWKLKLTFRGQVSLLWLDDHDSRCHSMIVVESFQGGRRFRGWSEKGSRQNT</sequence>
<organism evidence="1 2">
    <name type="scientific">Hyaloscypha hepaticicola</name>
    <dbReference type="NCBI Taxonomy" id="2082293"/>
    <lineage>
        <taxon>Eukaryota</taxon>
        <taxon>Fungi</taxon>
        <taxon>Dikarya</taxon>
        <taxon>Ascomycota</taxon>
        <taxon>Pezizomycotina</taxon>
        <taxon>Leotiomycetes</taxon>
        <taxon>Helotiales</taxon>
        <taxon>Hyaloscyphaceae</taxon>
        <taxon>Hyaloscypha</taxon>
    </lineage>
</organism>
<evidence type="ECO:0000313" key="2">
    <source>
        <dbReference type="Proteomes" id="UP000235672"/>
    </source>
</evidence>
<keyword evidence="2" id="KW-1185">Reference proteome</keyword>
<protein>
    <submittedName>
        <fullName evidence="1">Uncharacterized protein</fullName>
    </submittedName>
</protein>
<reference evidence="1 2" key="1">
    <citation type="submission" date="2016-05" db="EMBL/GenBank/DDBJ databases">
        <title>A degradative enzymes factory behind the ericoid mycorrhizal symbiosis.</title>
        <authorList>
            <consortium name="DOE Joint Genome Institute"/>
            <person name="Martino E."/>
            <person name="Morin E."/>
            <person name="Grelet G."/>
            <person name="Kuo A."/>
            <person name="Kohler A."/>
            <person name="Daghino S."/>
            <person name="Barry K."/>
            <person name="Choi C."/>
            <person name="Cichocki N."/>
            <person name="Clum A."/>
            <person name="Copeland A."/>
            <person name="Hainaut M."/>
            <person name="Haridas S."/>
            <person name="Labutti K."/>
            <person name="Lindquist E."/>
            <person name="Lipzen A."/>
            <person name="Khouja H.-R."/>
            <person name="Murat C."/>
            <person name="Ohm R."/>
            <person name="Olson A."/>
            <person name="Spatafora J."/>
            <person name="Veneault-Fourrey C."/>
            <person name="Henrissat B."/>
            <person name="Grigoriev I."/>
            <person name="Martin F."/>
            <person name="Perotto S."/>
        </authorList>
    </citation>
    <scope>NUCLEOTIDE SEQUENCE [LARGE SCALE GENOMIC DNA]</scope>
    <source>
        <strain evidence="1 2">UAMH 7357</strain>
    </source>
</reference>
<dbReference type="EMBL" id="KZ613472">
    <property type="protein sequence ID" value="PMD24483.1"/>
    <property type="molecule type" value="Genomic_DNA"/>
</dbReference>
<name>A0A2J6QDZ3_9HELO</name>
<dbReference type="Proteomes" id="UP000235672">
    <property type="component" value="Unassembled WGS sequence"/>
</dbReference>